<protein>
    <submittedName>
        <fullName evidence="3">Universal stress protein</fullName>
    </submittedName>
</protein>
<evidence type="ECO:0000313" key="3">
    <source>
        <dbReference type="EMBL" id="GGM51097.1"/>
    </source>
</evidence>
<comment type="similarity">
    <text evidence="1">Belongs to the universal stress protein A family.</text>
</comment>
<dbReference type="SUPFAM" id="SSF52402">
    <property type="entry name" value="Adenine nucleotide alpha hydrolases-like"/>
    <property type="match status" value="2"/>
</dbReference>
<dbReference type="Pfam" id="PF00582">
    <property type="entry name" value="Usp"/>
    <property type="match status" value="1"/>
</dbReference>
<dbReference type="RefSeq" id="WP_188853883.1">
    <property type="nucleotide sequence ID" value="NZ_BMON01000006.1"/>
</dbReference>
<dbReference type="Proteomes" id="UP000656367">
    <property type="component" value="Unassembled WGS sequence"/>
</dbReference>
<comment type="caution">
    <text evidence="3">The sequence shown here is derived from an EMBL/GenBank/DDBJ whole genome shotgun (WGS) entry which is preliminary data.</text>
</comment>
<evidence type="ECO:0000256" key="1">
    <source>
        <dbReference type="ARBA" id="ARBA00008791"/>
    </source>
</evidence>
<organism evidence="3 4">
    <name type="scientific">Haloarcula argentinensis</name>
    <dbReference type="NCBI Taxonomy" id="43776"/>
    <lineage>
        <taxon>Archaea</taxon>
        <taxon>Methanobacteriati</taxon>
        <taxon>Methanobacteriota</taxon>
        <taxon>Stenosarchaea group</taxon>
        <taxon>Halobacteria</taxon>
        <taxon>Halobacteriales</taxon>
        <taxon>Haloarculaceae</taxon>
        <taxon>Haloarcula</taxon>
    </lineage>
</organism>
<dbReference type="AlphaFoldDB" id="A0A830FHP6"/>
<reference evidence="3" key="1">
    <citation type="journal article" date="2014" name="Int. J. Syst. Evol. Microbiol.">
        <title>Complete genome sequence of Corynebacterium casei LMG S-19264T (=DSM 44701T), isolated from a smear-ripened cheese.</title>
        <authorList>
            <consortium name="US DOE Joint Genome Institute (JGI-PGF)"/>
            <person name="Walter F."/>
            <person name="Albersmeier A."/>
            <person name="Kalinowski J."/>
            <person name="Ruckert C."/>
        </authorList>
    </citation>
    <scope>NUCLEOTIDE SEQUENCE</scope>
    <source>
        <strain evidence="3">JCM 15759</strain>
    </source>
</reference>
<dbReference type="OrthoDB" id="43026at2157"/>
<proteinExistence type="inferred from homology"/>
<feature type="domain" description="UspA" evidence="2">
    <location>
        <begin position="9"/>
        <end position="133"/>
    </location>
</feature>
<evidence type="ECO:0000259" key="2">
    <source>
        <dbReference type="Pfam" id="PF00582"/>
    </source>
</evidence>
<dbReference type="PANTHER" id="PTHR46268:SF25">
    <property type="entry name" value="USPA DOMAIN PROTEIN"/>
    <property type="match status" value="1"/>
</dbReference>
<accession>A0A830FHP6</accession>
<gene>
    <name evidence="3" type="ORF">GCM10009006_35310</name>
</gene>
<dbReference type="EMBL" id="BMON01000006">
    <property type="protein sequence ID" value="GGM51097.1"/>
    <property type="molecule type" value="Genomic_DNA"/>
</dbReference>
<reference evidence="3" key="2">
    <citation type="submission" date="2020-09" db="EMBL/GenBank/DDBJ databases">
        <authorList>
            <person name="Sun Q."/>
            <person name="Ohkuma M."/>
        </authorList>
    </citation>
    <scope>NUCLEOTIDE SEQUENCE</scope>
    <source>
        <strain evidence="3">JCM 15759</strain>
    </source>
</reference>
<dbReference type="PANTHER" id="PTHR46268">
    <property type="entry name" value="STRESS RESPONSE PROTEIN NHAX"/>
    <property type="match status" value="1"/>
</dbReference>
<dbReference type="InterPro" id="IPR006016">
    <property type="entry name" value="UspA"/>
</dbReference>
<evidence type="ECO:0000313" key="4">
    <source>
        <dbReference type="Proteomes" id="UP000656367"/>
    </source>
</evidence>
<sequence length="272" mass="29850">MSARNEIGYERVLVPVGDKSDPNMLTELSSILVDPRRGAVRFTHVTTDRSFVGSQENWRTGSDSVAESQHTLREEGIESTGTIRTASTALDGILEEAEEYEADAILIGWTDKDSVSSLVDKLLRKASCDVIVFSADRDPIDTDSILVPVVVQPDENRLQMLAIMSQRTDASITFAYVAGDEGTEGEGRTLLDQSAERLAEYGVQAETEIKSASNAVDALGELSADHDVMVIGTSRGWWLRKTLFGRKTDKIAKESQCSLLMHKWQGEVPPES</sequence>
<name>A0A830FHP6_HALAR</name>
<dbReference type="Gene3D" id="3.40.50.12370">
    <property type="match status" value="1"/>
</dbReference>